<gene>
    <name evidence="1" type="ORF">CLV33_101423</name>
</gene>
<dbReference type="SUPFAM" id="SSF82171">
    <property type="entry name" value="DPP6 N-terminal domain-like"/>
    <property type="match status" value="1"/>
</dbReference>
<dbReference type="AlphaFoldDB" id="A0A362X4X5"/>
<evidence type="ECO:0000313" key="1">
    <source>
        <dbReference type="EMBL" id="PQV51499.1"/>
    </source>
</evidence>
<dbReference type="RefSeq" id="WP_146109701.1">
    <property type="nucleotide sequence ID" value="NZ_PVEO01000001.1"/>
</dbReference>
<dbReference type="Gene3D" id="2.130.10.10">
    <property type="entry name" value="YVTN repeat-like/Quinoprotein amine dehydrogenase"/>
    <property type="match status" value="1"/>
</dbReference>
<sequence>MKNIFNYLTLLFLICISCGKNPKEDQEVEKIENNAGNTVHFPEVSEPIQLVDNGKEHLYASYYGINSFSANQKYATVLETDIKHTLPTEDEPATLGLVDLDTQEFIPLTTTRAWNFQQGCMAHWLGSSPDSLIIYNDLRKGKFVSIIMNVHTKREIKTIPYPISAVSPNGKEAVSINFSRLRLTRPGYGYGGEGQEVQSEVRFPEDDGIFLVDLETGKAKLIVSIADVKDQVPEIPEDGNEYFNHTLFSRDGSKIFWLARARPRRNTTAFTVNRDGSGLQRCFPDGWGGSHFDWLNDDELMITSKYEAKQDSHVMFTVGKQDYKRLGNGLLDYDGHGTFSPDQKWMITDTYPRGNALHEQKIYLMDMKTQAVLPLGKFPEPEEFKGPWRCDIHCRWSPNGDIIGFNSAHSGSRQAYIIRFTF</sequence>
<evidence type="ECO:0000313" key="2">
    <source>
        <dbReference type="Proteomes" id="UP000251545"/>
    </source>
</evidence>
<comment type="caution">
    <text evidence="1">The sequence shown here is derived from an EMBL/GenBank/DDBJ whole genome shotgun (WGS) entry which is preliminary data.</text>
</comment>
<dbReference type="InterPro" id="IPR015943">
    <property type="entry name" value="WD40/YVTN_repeat-like_dom_sf"/>
</dbReference>
<accession>A0A362X4X5</accession>
<reference evidence="1 2" key="1">
    <citation type="submission" date="2018-02" db="EMBL/GenBank/DDBJ databases">
        <title>Genomic Encyclopedia of Archaeal and Bacterial Type Strains, Phase II (KMG-II): from individual species to whole genera.</title>
        <authorList>
            <person name="Goeker M."/>
        </authorList>
    </citation>
    <scope>NUCLEOTIDE SEQUENCE [LARGE SCALE GENOMIC DNA]</scope>
    <source>
        <strain evidence="1 2">DSM 21165</strain>
    </source>
</reference>
<protein>
    <recommendedName>
        <fullName evidence="3">WD40 repeat protein</fullName>
    </recommendedName>
</protein>
<dbReference type="EMBL" id="PVEO01000001">
    <property type="protein sequence ID" value="PQV51499.1"/>
    <property type="molecule type" value="Genomic_DNA"/>
</dbReference>
<dbReference type="Proteomes" id="UP000251545">
    <property type="component" value="Unassembled WGS sequence"/>
</dbReference>
<evidence type="ECO:0008006" key="3">
    <source>
        <dbReference type="Google" id="ProtNLM"/>
    </source>
</evidence>
<proteinExistence type="predicted"/>
<organism evidence="1 2">
    <name type="scientific">Jejuia pallidilutea</name>
    <dbReference type="NCBI Taxonomy" id="504487"/>
    <lineage>
        <taxon>Bacteria</taxon>
        <taxon>Pseudomonadati</taxon>
        <taxon>Bacteroidota</taxon>
        <taxon>Flavobacteriia</taxon>
        <taxon>Flavobacteriales</taxon>
        <taxon>Flavobacteriaceae</taxon>
        <taxon>Jejuia</taxon>
    </lineage>
</organism>
<name>A0A362X4X5_9FLAO</name>